<dbReference type="InterPro" id="IPR025558">
    <property type="entry name" value="DUF4283"/>
</dbReference>
<dbReference type="InterPro" id="IPR040256">
    <property type="entry name" value="At4g02000-like"/>
</dbReference>
<feature type="region of interest" description="Disordered" evidence="1">
    <location>
        <begin position="479"/>
        <end position="504"/>
    </location>
</feature>
<dbReference type="PANTHER" id="PTHR31286:SF180">
    <property type="entry name" value="OS10G0362600 PROTEIN"/>
    <property type="match status" value="1"/>
</dbReference>
<evidence type="ECO:0000259" key="2">
    <source>
        <dbReference type="Pfam" id="PF14111"/>
    </source>
</evidence>
<feature type="region of interest" description="Disordered" evidence="1">
    <location>
        <begin position="519"/>
        <end position="540"/>
    </location>
</feature>
<name>A0AAW2XNB0_9LAMI</name>
<proteinExistence type="predicted"/>
<dbReference type="PANTHER" id="PTHR31286">
    <property type="entry name" value="GLYCINE-RICH CELL WALL STRUCTURAL PROTEIN 1.8-LIKE"/>
    <property type="match status" value="1"/>
</dbReference>
<sequence length="540" mass="59405">MADDDPSDAVMMLVAGEQGGRERADGLNMKEFNLSEFLALANRVVDEGDAESWAALHTLKQRWVEKYGDGDSSTPAMGLKPVATRQLTPFPPPVRAPQRAIRSIISSPLDSELASPLLLTNPNAQDDGGAPPPRVLEAPLHIGVLHSISPVLGGGGYTNPRPKEATETTGDTSAAVHDLFVSPAMVGEGGRTHASRPKAEDAPAVFFPAPTPNPTSHIYVGNVPLTTNSQCFDKIAKAFHNSSWKTLSFVPPTMQNGEIIVRPSLDVIRDGSKWWSTMAVGYFLGKRPYFHHVNEFVRSVWPLVREVKATANGFYFFEFKTTAAMEEVIEGGPWLFRGQPIVLQKWEPGMMLRRLQHTQVPVWIKLRHLPVELWTTEGLSTVASGIGKPLYPNAITRACTTLDLARVCVMLDISSKLPKHIVIIVPCEDRSESACKVDVEYEWLPSKCNVCMSLGHPMKECPSMKPKQPPVSVYVQKPPVMKEQVRREPREMGSGSRSEEREERSKAIVLYNAFDALTVPDSDTETSKGPMSSPIPSPND</sequence>
<gene>
    <name evidence="3" type="ORF">Slati_0877100</name>
</gene>
<organism evidence="3">
    <name type="scientific">Sesamum latifolium</name>
    <dbReference type="NCBI Taxonomy" id="2727402"/>
    <lineage>
        <taxon>Eukaryota</taxon>
        <taxon>Viridiplantae</taxon>
        <taxon>Streptophyta</taxon>
        <taxon>Embryophyta</taxon>
        <taxon>Tracheophyta</taxon>
        <taxon>Spermatophyta</taxon>
        <taxon>Magnoliopsida</taxon>
        <taxon>eudicotyledons</taxon>
        <taxon>Gunneridae</taxon>
        <taxon>Pentapetalae</taxon>
        <taxon>asterids</taxon>
        <taxon>lamiids</taxon>
        <taxon>Lamiales</taxon>
        <taxon>Pedaliaceae</taxon>
        <taxon>Sesamum</taxon>
    </lineage>
</organism>
<evidence type="ECO:0000313" key="3">
    <source>
        <dbReference type="EMBL" id="KAL0455379.1"/>
    </source>
</evidence>
<accession>A0AAW2XNB0</accession>
<comment type="caution">
    <text evidence="3">The sequence shown here is derived from an EMBL/GenBank/DDBJ whole genome shotgun (WGS) entry which is preliminary data.</text>
</comment>
<feature type="domain" description="DUF4283" evidence="2">
    <location>
        <begin position="276"/>
        <end position="349"/>
    </location>
</feature>
<dbReference type="AlphaFoldDB" id="A0AAW2XNB0"/>
<protein>
    <recommendedName>
        <fullName evidence="2">DUF4283 domain-containing protein</fullName>
    </recommendedName>
</protein>
<feature type="compositionally biased region" description="Basic and acidic residues" evidence="1">
    <location>
        <begin position="483"/>
        <end position="504"/>
    </location>
</feature>
<reference evidence="3" key="1">
    <citation type="submission" date="2020-06" db="EMBL/GenBank/DDBJ databases">
        <authorList>
            <person name="Li T."/>
            <person name="Hu X."/>
            <person name="Zhang T."/>
            <person name="Song X."/>
            <person name="Zhang H."/>
            <person name="Dai N."/>
            <person name="Sheng W."/>
            <person name="Hou X."/>
            <person name="Wei L."/>
        </authorList>
    </citation>
    <scope>NUCLEOTIDE SEQUENCE</scope>
    <source>
        <strain evidence="3">KEN1</strain>
        <tissue evidence="3">Leaf</tissue>
    </source>
</reference>
<evidence type="ECO:0000256" key="1">
    <source>
        <dbReference type="SAM" id="MobiDB-lite"/>
    </source>
</evidence>
<dbReference type="EMBL" id="JACGWN010000003">
    <property type="protein sequence ID" value="KAL0455379.1"/>
    <property type="molecule type" value="Genomic_DNA"/>
</dbReference>
<dbReference type="Pfam" id="PF14111">
    <property type="entry name" value="DUF4283"/>
    <property type="match status" value="1"/>
</dbReference>
<reference evidence="3" key="2">
    <citation type="journal article" date="2024" name="Plant">
        <title>Genomic evolution and insights into agronomic trait innovations of Sesamum species.</title>
        <authorList>
            <person name="Miao H."/>
            <person name="Wang L."/>
            <person name="Qu L."/>
            <person name="Liu H."/>
            <person name="Sun Y."/>
            <person name="Le M."/>
            <person name="Wang Q."/>
            <person name="Wei S."/>
            <person name="Zheng Y."/>
            <person name="Lin W."/>
            <person name="Duan Y."/>
            <person name="Cao H."/>
            <person name="Xiong S."/>
            <person name="Wang X."/>
            <person name="Wei L."/>
            <person name="Li C."/>
            <person name="Ma Q."/>
            <person name="Ju M."/>
            <person name="Zhao R."/>
            <person name="Li G."/>
            <person name="Mu C."/>
            <person name="Tian Q."/>
            <person name="Mei H."/>
            <person name="Zhang T."/>
            <person name="Gao T."/>
            <person name="Zhang H."/>
        </authorList>
    </citation>
    <scope>NUCLEOTIDE SEQUENCE</scope>
    <source>
        <strain evidence="3">KEN1</strain>
    </source>
</reference>